<name>A0ABT9ZVT1_9BACI</name>
<dbReference type="InterPro" id="IPR015421">
    <property type="entry name" value="PyrdxlP-dep_Trfase_major"/>
</dbReference>
<dbReference type="RefSeq" id="WP_307326275.1">
    <property type="nucleotide sequence ID" value="NZ_JAUSUG010000010.1"/>
</dbReference>
<dbReference type="Gene3D" id="3.90.1150.10">
    <property type="entry name" value="Aspartate Aminotransferase, domain 1"/>
    <property type="match status" value="1"/>
</dbReference>
<comment type="similarity">
    <text evidence="2 3">Belongs to the DegT/DnrJ/EryC1 family.</text>
</comment>
<evidence type="ECO:0000256" key="2">
    <source>
        <dbReference type="ARBA" id="ARBA00037999"/>
    </source>
</evidence>
<dbReference type="CDD" id="cd00616">
    <property type="entry name" value="AHBA_syn"/>
    <property type="match status" value="1"/>
</dbReference>
<evidence type="ECO:0000313" key="5">
    <source>
        <dbReference type="Proteomes" id="UP001230005"/>
    </source>
</evidence>
<evidence type="ECO:0000256" key="1">
    <source>
        <dbReference type="ARBA" id="ARBA00022898"/>
    </source>
</evidence>
<dbReference type="InterPro" id="IPR015422">
    <property type="entry name" value="PyrdxlP-dep_Trfase_small"/>
</dbReference>
<dbReference type="InterPro" id="IPR015424">
    <property type="entry name" value="PyrdxlP-dep_Trfase"/>
</dbReference>
<keyword evidence="5" id="KW-1185">Reference proteome</keyword>
<accession>A0ABT9ZVT1</accession>
<dbReference type="InterPro" id="IPR000653">
    <property type="entry name" value="DegT/StrS_aminotransferase"/>
</dbReference>
<evidence type="ECO:0000313" key="4">
    <source>
        <dbReference type="EMBL" id="MDQ0255345.1"/>
    </source>
</evidence>
<dbReference type="PIRSF" id="PIRSF000390">
    <property type="entry name" value="PLP_StrS"/>
    <property type="match status" value="1"/>
</dbReference>
<evidence type="ECO:0000256" key="3">
    <source>
        <dbReference type="RuleBase" id="RU004508"/>
    </source>
</evidence>
<sequence length="369" mass="41330">MNIPLMDLKAQYLSLKNEIMHAIERVIDSGQYIGGPEVRQFEQEMAAYTKAKYAVSTANGTDALVLALDACGIGPGDEVITSPYTFFATAEAIARVGATPIFADIDEKTYNLCPEKTEEKVTEKTKAIIPVHIFGQPADMEAFMDIAKLHNLYVIEDACQALGATYKGEPVGSIGHVGCVSFFPTKNLGGYGDGGIVVTNSKDIAEKVRLLAHHGSRKKYYHEIIGYNSRLDELQAAILRIKLKHLNEWNKLRQQKAAIYSKHLQDLELIVPFNHPDVRSVYHLYIIQSEKRQQLADYLKKKGVATGHYYPCPLHLQKAFSYLGYKESAFPISEVLSRRAVALPMFPQLKNEQQEYIISVLKKFTGESR</sequence>
<reference evidence="4 5" key="1">
    <citation type="submission" date="2023-07" db="EMBL/GenBank/DDBJ databases">
        <title>Genomic Encyclopedia of Type Strains, Phase IV (KMG-IV): sequencing the most valuable type-strain genomes for metagenomic binning, comparative biology and taxonomic classification.</title>
        <authorList>
            <person name="Goeker M."/>
        </authorList>
    </citation>
    <scope>NUCLEOTIDE SEQUENCE [LARGE SCALE GENOMIC DNA]</scope>
    <source>
        <strain evidence="4 5">DSM 9768</strain>
    </source>
</reference>
<comment type="caution">
    <text evidence="4">The sequence shown here is derived from an EMBL/GenBank/DDBJ whole genome shotgun (WGS) entry which is preliminary data.</text>
</comment>
<dbReference type="Proteomes" id="UP001230005">
    <property type="component" value="Unassembled WGS sequence"/>
</dbReference>
<proteinExistence type="inferred from homology"/>
<dbReference type="Pfam" id="PF01041">
    <property type="entry name" value="DegT_DnrJ_EryC1"/>
    <property type="match status" value="1"/>
</dbReference>
<dbReference type="PANTHER" id="PTHR30244">
    <property type="entry name" value="TRANSAMINASE"/>
    <property type="match status" value="1"/>
</dbReference>
<organism evidence="4 5">
    <name type="scientific">Evansella vedderi</name>
    <dbReference type="NCBI Taxonomy" id="38282"/>
    <lineage>
        <taxon>Bacteria</taxon>
        <taxon>Bacillati</taxon>
        <taxon>Bacillota</taxon>
        <taxon>Bacilli</taxon>
        <taxon>Bacillales</taxon>
        <taxon>Bacillaceae</taxon>
        <taxon>Evansella</taxon>
    </lineage>
</organism>
<dbReference type="SUPFAM" id="SSF53383">
    <property type="entry name" value="PLP-dependent transferases"/>
    <property type="match status" value="1"/>
</dbReference>
<dbReference type="PANTHER" id="PTHR30244:SF36">
    <property type="entry name" value="3-OXO-GLUCOSE-6-PHOSPHATE:GLUTAMATE AMINOTRANSFERASE"/>
    <property type="match status" value="1"/>
</dbReference>
<gene>
    <name evidence="4" type="ORF">J2S74_002727</name>
</gene>
<protein>
    <submittedName>
        <fullName evidence="4">dTDP-4-amino-4,6-dideoxygalactose transaminase</fullName>
    </submittedName>
</protein>
<dbReference type="Gene3D" id="3.40.640.10">
    <property type="entry name" value="Type I PLP-dependent aspartate aminotransferase-like (Major domain)"/>
    <property type="match status" value="1"/>
</dbReference>
<dbReference type="EMBL" id="JAUSUG010000010">
    <property type="protein sequence ID" value="MDQ0255345.1"/>
    <property type="molecule type" value="Genomic_DNA"/>
</dbReference>
<keyword evidence="1 3" id="KW-0663">Pyridoxal phosphate</keyword>